<evidence type="ECO:0000256" key="4">
    <source>
        <dbReference type="SAM" id="SignalP"/>
    </source>
</evidence>
<reference evidence="6 7" key="1">
    <citation type="submission" date="2016-07" db="EMBL/GenBank/DDBJ databases">
        <title>Draft Genome Sequence of Methylophaga muralis Bur 1.</title>
        <authorList>
            <person name="Vasilenko O.V."/>
            <person name="Doronina N.V."/>
            <person name="Shmareva M.N."/>
            <person name="Tarlachkov S.V."/>
            <person name="Mustakhimov I."/>
            <person name="Trotsenko Y.A."/>
        </authorList>
    </citation>
    <scope>NUCLEOTIDE SEQUENCE [LARGE SCALE GENOMIC DNA]</scope>
    <source>
        <strain evidence="6 7">Bur 1</strain>
    </source>
</reference>
<feature type="signal peptide" evidence="4">
    <location>
        <begin position="1"/>
        <end position="35"/>
    </location>
</feature>
<gene>
    <name evidence="6" type="ORF">A9E74_02483</name>
</gene>
<evidence type="ECO:0000313" key="7">
    <source>
        <dbReference type="Proteomes" id="UP000094379"/>
    </source>
</evidence>
<proteinExistence type="predicted"/>
<name>A0A1E3GP05_9GAMM</name>
<evidence type="ECO:0000313" key="6">
    <source>
        <dbReference type="EMBL" id="ODN65760.1"/>
    </source>
</evidence>
<accession>A0A1E3GP05</accession>
<keyword evidence="7" id="KW-1185">Reference proteome</keyword>
<feature type="chain" id="PRO_5009128507" evidence="4">
    <location>
        <begin position="36"/>
        <end position="271"/>
    </location>
</feature>
<keyword evidence="2 4" id="KW-0732">Signal</keyword>
<sequence>MLKNKMKLKSQFISNYSLAAFGIFGALNLMSSAQAQTLQDYDWSGPYIGASLGAAHNRASFDASTSDGFVGSYFTPPDPEQIAGEADKSASRSRLSAGLFGGYGQQFDRLYLGLEAGLNSLSFDESSSSGGIYESNTTASFTNEVSVKSDWQASLRARVGWTEKRWLAYLTGGLAASRIRMDATFSDNLATGAFGSASDNDTKLGWIIGLGGEYALSESWTIRAEYLYADYGKADTTAVVTNSNYPTLANDLKSSVDLKTQILSVGVAYRF</sequence>
<dbReference type="EMBL" id="MCRI01000041">
    <property type="protein sequence ID" value="ODN65760.1"/>
    <property type="molecule type" value="Genomic_DNA"/>
</dbReference>
<dbReference type="Pfam" id="PF13505">
    <property type="entry name" value="OMP_b-brl"/>
    <property type="match status" value="1"/>
</dbReference>
<comment type="subcellular location">
    <subcellularLocation>
        <location evidence="1">Membrane</location>
    </subcellularLocation>
</comment>
<dbReference type="Gene3D" id="2.40.160.20">
    <property type="match status" value="1"/>
</dbReference>
<dbReference type="InterPro" id="IPR011250">
    <property type="entry name" value="OMP/PagP_B-barrel"/>
</dbReference>
<evidence type="ECO:0000256" key="2">
    <source>
        <dbReference type="ARBA" id="ARBA00022729"/>
    </source>
</evidence>
<comment type="caution">
    <text evidence="6">The sequence shown here is derived from an EMBL/GenBank/DDBJ whole genome shotgun (WGS) entry which is preliminary data.</text>
</comment>
<protein>
    <submittedName>
        <fullName evidence="6">OmpA-like transmembrane domain protein</fullName>
    </submittedName>
</protein>
<dbReference type="Proteomes" id="UP000094379">
    <property type="component" value="Unassembled WGS sequence"/>
</dbReference>
<keyword evidence="3" id="KW-0472">Membrane</keyword>
<keyword evidence="6" id="KW-0812">Transmembrane</keyword>
<dbReference type="PANTHER" id="PTHR34001">
    <property type="entry name" value="BLL7405 PROTEIN"/>
    <property type="match status" value="1"/>
</dbReference>
<dbReference type="SUPFAM" id="SSF56925">
    <property type="entry name" value="OMPA-like"/>
    <property type="match status" value="1"/>
</dbReference>
<feature type="domain" description="Outer membrane protein beta-barrel" evidence="5">
    <location>
        <begin position="28"/>
        <end position="271"/>
    </location>
</feature>
<organism evidence="6 7">
    <name type="scientific">Methylophaga muralis</name>
    <dbReference type="NCBI Taxonomy" id="291169"/>
    <lineage>
        <taxon>Bacteria</taxon>
        <taxon>Pseudomonadati</taxon>
        <taxon>Pseudomonadota</taxon>
        <taxon>Gammaproteobacteria</taxon>
        <taxon>Thiotrichales</taxon>
        <taxon>Piscirickettsiaceae</taxon>
        <taxon>Methylophaga</taxon>
    </lineage>
</organism>
<evidence type="ECO:0000256" key="3">
    <source>
        <dbReference type="ARBA" id="ARBA00023136"/>
    </source>
</evidence>
<dbReference type="AlphaFoldDB" id="A0A1E3GP05"/>
<dbReference type="GO" id="GO:0016020">
    <property type="term" value="C:membrane"/>
    <property type="evidence" value="ECO:0007669"/>
    <property type="project" value="UniProtKB-SubCell"/>
</dbReference>
<evidence type="ECO:0000256" key="1">
    <source>
        <dbReference type="ARBA" id="ARBA00004370"/>
    </source>
</evidence>
<evidence type="ECO:0000259" key="5">
    <source>
        <dbReference type="Pfam" id="PF13505"/>
    </source>
</evidence>
<dbReference type="PANTHER" id="PTHR34001:SF3">
    <property type="entry name" value="BLL7405 PROTEIN"/>
    <property type="match status" value="1"/>
</dbReference>
<dbReference type="InterPro" id="IPR027385">
    <property type="entry name" value="Beta-barrel_OMP"/>
</dbReference>
<dbReference type="InterPro" id="IPR051692">
    <property type="entry name" value="OMP-like"/>
</dbReference>
<dbReference type="STRING" id="291169.A9E74_02483"/>